<comment type="caution">
    <text evidence="4">The sequence shown here is derived from an EMBL/GenBank/DDBJ whole genome shotgun (WGS) entry which is preliminary data.</text>
</comment>
<evidence type="ECO:0000313" key="5">
    <source>
        <dbReference type="Proteomes" id="UP001224359"/>
    </source>
</evidence>
<feature type="region of interest" description="Disordered" evidence="1">
    <location>
        <begin position="26"/>
        <end position="47"/>
    </location>
</feature>
<feature type="region of interest" description="Disordered" evidence="1">
    <location>
        <begin position="170"/>
        <end position="197"/>
    </location>
</feature>
<organism evidence="4 5">
    <name type="scientific">Alkalibacillus salilacus</name>
    <dbReference type="NCBI Taxonomy" id="284582"/>
    <lineage>
        <taxon>Bacteria</taxon>
        <taxon>Bacillati</taxon>
        <taxon>Bacillota</taxon>
        <taxon>Bacilli</taxon>
        <taxon>Bacillales</taxon>
        <taxon>Bacillaceae</taxon>
        <taxon>Alkalibacillus</taxon>
    </lineage>
</organism>
<accession>A0ABT9VHL4</accession>
<evidence type="ECO:0000256" key="1">
    <source>
        <dbReference type="SAM" id="MobiDB-lite"/>
    </source>
</evidence>
<feature type="signal peptide" evidence="2">
    <location>
        <begin position="1"/>
        <end position="19"/>
    </location>
</feature>
<keyword evidence="2" id="KW-0732">Signal</keyword>
<dbReference type="InterPro" id="IPR038144">
    <property type="entry name" value="IPI"/>
</dbReference>
<protein>
    <recommendedName>
        <fullName evidence="3">Intracellular proteinase inhibitor BsuPI domain-containing protein</fullName>
    </recommendedName>
</protein>
<dbReference type="EMBL" id="JAUSTQ010000010">
    <property type="protein sequence ID" value="MDQ0160320.1"/>
    <property type="molecule type" value="Genomic_DNA"/>
</dbReference>
<keyword evidence="5" id="KW-1185">Reference proteome</keyword>
<dbReference type="PROSITE" id="PS51257">
    <property type="entry name" value="PROKAR_LIPOPROTEIN"/>
    <property type="match status" value="1"/>
</dbReference>
<dbReference type="RefSeq" id="WP_306977493.1">
    <property type="nucleotide sequence ID" value="NZ_JAUSTQ010000010.1"/>
</dbReference>
<gene>
    <name evidence="4" type="ORF">J2S77_002323</name>
</gene>
<feature type="compositionally biased region" description="Acidic residues" evidence="1">
    <location>
        <begin position="188"/>
        <end position="197"/>
    </location>
</feature>
<evidence type="ECO:0000313" key="4">
    <source>
        <dbReference type="EMBL" id="MDQ0160320.1"/>
    </source>
</evidence>
<dbReference type="Pfam" id="PF12690">
    <property type="entry name" value="BsuPI"/>
    <property type="match status" value="1"/>
</dbReference>
<feature type="domain" description="Intracellular proteinase inhibitor BsuPI" evidence="3">
    <location>
        <begin position="53"/>
        <end position="155"/>
    </location>
</feature>
<evidence type="ECO:0000259" key="3">
    <source>
        <dbReference type="Pfam" id="PF12690"/>
    </source>
</evidence>
<name>A0ABT9VHL4_9BACI</name>
<proteinExistence type="predicted"/>
<feature type="chain" id="PRO_5047493272" description="Intracellular proteinase inhibitor BsuPI domain-containing protein" evidence="2">
    <location>
        <begin position="20"/>
        <end position="197"/>
    </location>
</feature>
<reference evidence="4 5" key="1">
    <citation type="submission" date="2023-07" db="EMBL/GenBank/DDBJ databases">
        <title>Genomic Encyclopedia of Type Strains, Phase IV (KMG-IV): sequencing the most valuable type-strain genomes for metagenomic binning, comparative biology and taxonomic classification.</title>
        <authorList>
            <person name="Goeker M."/>
        </authorList>
    </citation>
    <scope>NUCLEOTIDE SEQUENCE [LARGE SCALE GENOMIC DNA]</scope>
    <source>
        <strain evidence="4 5">DSM 16460</strain>
    </source>
</reference>
<feature type="compositionally biased region" description="Acidic residues" evidence="1">
    <location>
        <begin position="31"/>
        <end position="46"/>
    </location>
</feature>
<dbReference type="Gene3D" id="2.60.40.2360">
    <property type="entry name" value="Intracellular proteinase inhibitor BsuPI"/>
    <property type="match status" value="1"/>
</dbReference>
<sequence length="197" mass="21911">MRRWLFVLFIISFAVGLVACNGNGEAAGDNEQSESEGNESDNEMGDLVDSFSFDGEAKVEEERVVFNMTLTYEGEEPAELTFPSGQKFDVNVTQADTEKSAYRYSADRSFTQAIQTENLESGDTLEYKDTWEISESPNTVESGKYQAELWLTANQLNGEELSERAFSKTVEFELTKGTEDSEDHQPGEDGDGEEGSE</sequence>
<evidence type="ECO:0000256" key="2">
    <source>
        <dbReference type="SAM" id="SignalP"/>
    </source>
</evidence>
<feature type="compositionally biased region" description="Basic and acidic residues" evidence="1">
    <location>
        <begin position="170"/>
        <end position="187"/>
    </location>
</feature>
<dbReference type="Proteomes" id="UP001224359">
    <property type="component" value="Unassembled WGS sequence"/>
</dbReference>
<dbReference type="InterPro" id="IPR020481">
    <property type="entry name" value="Intracell_prot_inh_BsuPI"/>
</dbReference>